<accession>X0PWM9</accession>
<dbReference type="EMBL" id="AZGA01000022">
    <property type="protein sequence ID" value="KRM34767.1"/>
    <property type="molecule type" value="Genomic_DNA"/>
</dbReference>
<reference evidence="1 2" key="1">
    <citation type="journal article" date="2015" name="Genome Announc.">
        <title>Expanding the biotechnology potential of lactobacilli through comparative genomics of 213 strains and associated genera.</title>
        <authorList>
            <person name="Sun Z."/>
            <person name="Harris H.M."/>
            <person name="McCann A."/>
            <person name="Guo C."/>
            <person name="Argimon S."/>
            <person name="Zhang W."/>
            <person name="Yang X."/>
            <person name="Jeffery I.B."/>
            <person name="Cooney J.C."/>
            <person name="Kagawa T.F."/>
            <person name="Liu W."/>
            <person name="Song Y."/>
            <person name="Salvetti E."/>
            <person name="Wrobel A."/>
            <person name="Rasinkangas P."/>
            <person name="Parkhill J."/>
            <person name="Rea M.C."/>
            <person name="O'Sullivan O."/>
            <person name="Ritari J."/>
            <person name="Douillard F.P."/>
            <person name="Paul Ross R."/>
            <person name="Yang R."/>
            <person name="Briner A.E."/>
            <person name="Felis G.E."/>
            <person name="de Vos W.M."/>
            <person name="Barrangou R."/>
            <person name="Klaenhammer T.R."/>
            <person name="Caufield P.W."/>
            <person name="Cui Y."/>
            <person name="Zhang H."/>
            <person name="O'Toole P.W."/>
        </authorList>
    </citation>
    <scope>NUCLEOTIDE SEQUENCE [LARGE SCALE GENOMIC DNA]</scope>
    <source>
        <strain evidence="1 2">DSM 18527</strain>
    </source>
</reference>
<protein>
    <submittedName>
        <fullName evidence="1">Uncharacterized protein</fullName>
    </submittedName>
</protein>
<gene>
    <name evidence="1" type="ORF">FC83_GL002106</name>
</gene>
<dbReference type="PATRIC" id="fig|1423734.3.peg.2128"/>
<dbReference type="RefSeq" id="WP_035456186.1">
    <property type="nucleotide sequence ID" value="NZ_AZGA01000022.1"/>
</dbReference>
<dbReference type="Proteomes" id="UP000051236">
    <property type="component" value="Unassembled WGS sequence"/>
</dbReference>
<evidence type="ECO:0000313" key="2">
    <source>
        <dbReference type="Proteomes" id="UP000051236"/>
    </source>
</evidence>
<organism evidence="1 2">
    <name type="scientific">Agrilactobacillus composti DSM 18527 = JCM 14202</name>
    <dbReference type="NCBI Taxonomy" id="1423734"/>
    <lineage>
        <taxon>Bacteria</taxon>
        <taxon>Bacillati</taxon>
        <taxon>Bacillota</taxon>
        <taxon>Bacilli</taxon>
        <taxon>Lactobacillales</taxon>
        <taxon>Lactobacillaceae</taxon>
        <taxon>Agrilactobacillus</taxon>
    </lineage>
</organism>
<evidence type="ECO:0000313" key="1">
    <source>
        <dbReference type="EMBL" id="KRM34767.1"/>
    </source>
</evidence>
<dbReference type="STRING" id="1423734.FC83_GL002106"/>
<name>X0PWM9_9LACO</name>
<sequence>MSTTIKPESPDGNNHTIDSLYFTNGKITAVHLADQKVDTFVAFSDIASSTSNWTLNVANADADVLPLLTASDNTVWTNTANGSTSYTTSAGITVNPSTITTKDGVLSSVTTTVGGTTYSIKGSDLATDLSSTDNTENTNIGNVTVTPNYVSGAQIYSDKALSAPIAGSYVAYGTTKSAVAELTTLPVKLLVTSLLIANMSKLPMLLSRQLH</sequence>
<dbReference type="AlphaFoldDB" id="X0PWM9"/>
<keyword evidence="2" id="KW-1185">Reference proteome</keyword>
<proteinExistence type="predicted"/>
<comment type="caution">
    <text evidence="1">The sequence shown here is derived from an EMBL/GenBank/DDBJ whole genome shotgun (WGS) entry which is preliminary data.</text>
</comment>